<evidence type="ECO:0000256" key="1">
    <source>
        <dbReference type="ARBA" id="ARBA00001933"/>
    </source>
</evidence>
<dbReference type="GO" id="GO:0051536">
    <property type="term" value="F:iron-sulfur cluster binding"/>
    <property type="evidence" value="ECO:0007669"/>
    <property type="project" value="UniProtKB-KW"/>
</dbReference>
<dbReference type="InterPro" id="IPR015421">
    <property type="entry name" value="PyrdxlP-dep_Trfase_major"/>
</dbReference>
<dbReference type="PROSITE" id="PS00595">
    <property type="entry name" value="AA_TRANSFER_CLASS_5"/>
    <property type="match status" value="1"/>
</dbReference>
<dbReference type="RefSeq" id="WP_129893550.1">
    <property type="nucleotide sequence ID" value="NZ_CP035758.1"/>
</dbReference>
<reference evidence="14 15" key="1">
    <citation type="submission" date="2019-01" db="EMBL/GenBank/DDBJ databases">
        <title>Ktedonosporobacter rubrisoli SCAWS-G2.</title>
        <authorList>
            <person name="Huang Y."/>
            <person name="Yan B."/>
        </authorList>
    </citation>
    <scope>NUCLEOTIDE SEQUENCE [LARGE SCALE GENOMIC DNA]</scope>
    <source>
        <strain evidence="14 15">SCAWS-G2</strain>
    </source>
</reference>
<evidence type="ECO:0000256" key="8">
    <source>
        <dbReference type="ARBA" id="ARBA00023004"/>
    </source>
</evidence>
<dbReference type="Pfam" id="PF00266">
    <property type="entry name" value="Aminotran_5"/>
    <property type="match status" value="1"/>
</dbReference>
<keyword evidence="15" id="KW-1185">Reference proteome</keyword>
<proteinExistence type="inferred from homology"/>
<dbReference type="InterPro" id="IPR017772">
    <property type="entry name" value="Cys_deSase_NifS_bac/arc"/>
</dbReference>
<keyword evidence="6 12" id="KW-0479">Metal-binding</keyword>
<feature type="domain" description="Aminotransferase class V" evidence="13">
    <location>
        <begin position="6"/>
        <end position="367"/>
    </location>
</feature>
<dbReference type="EMBL" id="CP035758">
    <property type="protein sequence ID" value="QBD82481.1"/>
    <property type="molecule type" value="Genomic_DNA"/>
</dbReference>
<comment type="function">
    <text evidence="12">Catalyzes the removal of elemental sulfur atoms from cysteine to produce alanine.</text>
</comment>
<accession>A0A4V0Z099</accession>
<dbReference type="KEGG" id="kbs:EPA93_43500"/>
<evidence type="ECO:0000256" key="10">
    <source>
        <dbReference type="ARBA" id="ARBA00050776"/>
    </source>
</evidence>
<evidence type="ECO:0000259" key="13">
    <source>
        <dbReference type="Pfam" id="PF00266"/>
    </source>
</evidence>
<keyword evidence="9 12" id="KW-0411">Iron-sulfur</keyword>
<dbReference type="GO" id="GO:0031071">
    <property type="term" value="F:cysteine desulfurase activity"/>
    <property type="evidence" value="ECO:0007669"/>
    <property type="project" value="UniProtKB-EC"/>
</dbReference>
<organism evidence="14 15">
    <name type="scientific">Ktedonosporobacter rubrisoli</name>
    <dbReference type="NCBI Taxonomy" id="2509675"/>
    <lineage>
        <taxon>Bacteria</taxon>
        <taxon>Bacillati</taxon>
        <taxon>Chloroflexota</taxon>
        <taxon>Ktedonobacteria</taxon>
        <taxon>Ktedonobacterales</taxon>
        <taxon>Ktedonosporobacteraceae</taxon>
        <taxon>Ktedonosporobacter</taxon>
    </lineage>
</organism>
<dbReference type="FunFam" id="3.40.640.10:FF:000084">
    <property type="entry name" value="IscS-like cysteine desulfurase"/>
    <property type="match status" value="1"/>
</dbReference>
<dbReference type="NCBIfam" id="NF002806">
    <property type="entry name" value="PRK02948.1"/>
    <property type="match status" value="1"/>
</dbReference>
<evidence type="ECO:0000256" key="11">
    <source>
        <dbReference type="RuleBase" id="RU004504"/>
    </source>
</evidence>
<dbReference type="InterPro" id="IPR016454">
    <property type="entry name" value="Cysteine_dSase"/>
</dbReference>
<name>A0A4V0Z099_KTERU</name>
<dbReference type="EC" id="2.8.1.7" evidence="4 12"/>
<evidence type="ECO:0000256" key="9">
    <source>
        <dbReference type="ARBA" id="ARBA00023014"/>
    </source>
</evidence>
<dbReference type="GO" id="GO:0030170">
    <property type="term" value="F:pyridoxal phosphate binding"/>
    <property type="evidence" value="ECO:0007669"/>
    <property type="project" value="InterPro"/>
</dbReference>
<evidence type="ECO:0000256" key="6">
    <source>
        <dbReference type="ARBA" id="ARBA00022723"/>
    </source>
</evidence>
<dbReference type="PANTHER" id="PTHR11601:SF34">
    <property type="entry name" value="CYSTEINE DESULFURASE"/>
    <property type="match status" value="1"/>
</dbReference>
<dbReference type="Gene3D" id="3.90.1150.10">
    <property type="entry name" value="Aspartate Aminotransferase, domain 1"/>
    <property type="match status" value="1"/>
</dbReference>
<dbReference type="GO" id="GO:0046872">
    <property type="term" value="F:metal ion binding"/>
    <property type="evidence" value="ECO:0007669"/>
    <property type="project" value="UniProtKB-KW"/>
</dbReference>
<comment type="subunit">
    <text evidence="3">Homodimer.</text>
</comment>
<dbReference type="InterPro" id="IPR015422">
    <property type="entry name" value="PyrdxlP-dep_Trfase_small"/>
</dbReference>
<evidence type="ECO:0000256" key="7">
    <source>
        <dbReference type="ARBA" id="ARBA00022898"/>
    </source>
</evidence>
<comment type="cofactor">
    <cofactor evidence="1 11">
        <name>pyridoxal 5'-phosphate</name>
        <dbReference type="ChEBI" id="CHEBI:597326"/>
    </cofactor>
</comment>
<dbReference type="InterPro" id="IPR000192">
    <property type="entry name" value="Aminotrans_V_dom"/>
</dbReference>
<dbReference type="NCBIfam" id="TIGR03402">
    <property type="entry name" value="FeS_nifS"/>
    <property type="match status" value="1"/>
</dbReference>
<keyword evidence="7 12" id="KW-0663">Pyridoxal phosphate</keyword>
<dbReference type="OrthoDB" id="9808002at2"/>
<dbReference type="SUPFAM" id="SSF53383">
    <property type="entry name" value="PLP-dependent transferases"/>
    <property type="match status" value="1"/>
</dbReference>
<evidence type="ECO:0000256" key="5">
    <source>
        <dbReference type="ARBA" id="ARBA00022679"/>
    </source>
</evidence>
<evidence type="ECO:0000256" key="3">
    <source>
        <dbReference type="ARBA" id="ARBA00011738"/>
    </source>
</evidence>
<comment type="catalytic activity">
    <reaction evidence="10 12">
        <text>(sulfur carrier)-H + L-cysteine = (sulfur carrier)-SH + L-alanine</text>
        <dbReference type="Rhea" id="RHEA:43892"/>
        <dbReference type="Rhea" id="RHEA-COMP:14737"/>
        <dbReference type="Rhea" id="RHEA-COMP:14739"/>
        <dbReference type="ChEBI" id="CHEBI:29917"/>
        <dbReference type="ChEBI" id="CHEBI:35235"/>
        <dbReference type="ChEBI" id="CHEBI:57972"/>
        <dbReference type="ChEBI" id="CHEBI:64428"/>
        <dbReference type="EC" id="2.8.1.7"/>
    </reaction>
</comment>
<dbReference type="PIRSF" id="PIRSF005572">
    <property type="entry name" value="NifS"/>
    <property type="match status" value="1"/>
</dbReference>
<dbReference type="AlphaFoldDB" id="A0A4V0Z099"/>
<dbReference type="Gene3D" id="3.40.640.10">
    <property type="entry name" value="Type I PLP-dependent aspartate aminotransferase-like (Major domain)"/>
    <property type="match status" value="1"/>
</dbReference>
<keyword evidence="5 12" id="KW-0808">Transferase</keyword>
<evidence type="ECO:0000256" key="4">
    <source>
        <dbReference type="ARBA" id="ARBA00012239"/>
    </source>
</evidence>
<evidence type="ECO:0000256" key="12">
    <source>
        <dbReference type="RuleBase" id="RU364075"/>
    </source>
</evidence>
<dbReference type="InterPro" id="IPR020578">
    <property type="entry name" value="Aminotrans_V_PyrdxlP_BS"/>
</dbReference>
<evidence type="ECO:0000313" key="14">
    <source>
        <dbReference type="EMBL" id="QBD82481.1"/>
    </source>
</evidence>
<evidence type="ECO:0000256" key="2">
    <source>
        <dbReference type="ARBA" id="ARBA00006490"/>
    </source>
</evidence>
<dbReference type="PANTHER" id="PTHR11601">
    <property type="entry name" value="CYSTEINE DESULFURYLASE FAMILY MEMBER"/>
    <property type="match status" value="1"/>
</dbReference>
<comment type="similarity">
    <text evidence="2 12">Belongs to the class-V pyridoxal-phosphate-dependent aminotransferase family. NifS/IscS subfamily.</text>
</comment>
<evidence type="ECO:0000313" key="15">
    <source>
        <dbReference type="Proteomes" id="UP000290365"/>
    </source>
</evidence>
<protein>
    <recommendedName>
        <fullName evidence="4 12">Cysteine desulfurase</fullName>
        <ecNumber evidence="4 12">2.8.1.7</ecNumber>
    </recommendedName>
    <alternativeName>
        <fullName evidence="12">Nitrogenase metalloclusters biosynthesis protein NifS</fullName>
    </alternativeName>
</protein>
<dbReference type="GO" id="GO:0006520">
    <property type="term" value="P:amino acid metabolic process"/>
    <property type="evidence" value="ECO:0007669"/>
    <property type="project" value="InterPro"/>
</dbReference>
<keyword evidence="8 12" id="KW-0408">Iron</keyword>
<gene>
    <name evidence="14" type="primary">nifS</name>
    <name evidence="14" type="ORF">EPA93_43500</name>
</gene>
<dbReference type="InterPro" id="IPR015424">
    <property type="entry name" value="PyrdxlP-dep_Trfase"/>
</dbReference>
<sequence length="383" mass="41248">MPERIIYLDHAATTALDRRVLEAMMPYLTTEYGNASSIYTLGRHAMQAIDGAREQVADMLNCRPTEIAFVGCGSESDNLAIKGMAFASKNKGNHLITSSIEHHAVLHTCQYLERFGFKTTYLPVDEYGSIDPDAVGRAITDQTVLVSIMFANNEVGTIEPIAEIGRICRAKKVPLHVDAVQAGGAIPIDVIALNVDMLSISAHKFYGPKGVGMLYVRQGMRILPQLQGGSQERGRRAGTENVASIVGAAAALRLAYEEMEQEAPRLIALRDRLIEGLLTIPASRLTGHPTQRLPNNASFCFEGIEGESILLNLDLLGIAASSGSACTSGSVDPSHVLLAMGLSPEWARGSLRLTLGRENTEADIEKLISVLPGIITKLRMLGG</sequence>
<dbReference type="Proteomes" id="UP000290365">
    <property type="component" value="Chromosome"/>
</dbReference>